<comment type="caution">
    <text evidence="1">The sequence shown here is derived from an EMBL/GenBank/DDBJ whole genome shotgun (WGS) entry which is preliminary data.</text>
</comment>
<reference evidence="2" key="1">
    <citation type="journal article" date="2022" name="Mol. Ecol. Resour.">
        <title>The genomes of chicory, endive, great burdock and yacon provide insights into Asteraceae palaeo-polyploidization history and plant inulin production.</title>
        <authorList>
            <person name="Fan W."/>
            <person name="Wang S."/>
            <person name="Wang H."/>
            <person name="Wang A."/>
            <person name="Jiang F."/>
            <person name="Liu H."/>
            <person name="Zhao H."/>
            <person name="Xu D."/>
            <person name="Zhang Y."/>
        </authorList>
    </citation>
    <scope>NUCLEOTIDE SEQUENCE [LARGE SCALE GENOMIC DNA]</scope>
    <source>
        <strain evidence="2">cv. Punajuju</strain>
    </source>
</reference>
<evidence type="ECO:0000313" key="2">
    <source>
        <dbReference type="Proteomes" id="UP001055811"/>
    </source>
</evidence>
<dbReference type="EMBL" id="CM042014">
    <property type="protein sequence ID" value="KAI3720848.1"/>
    <property type="molecule type" value="Genomic_DNA"/>
</dbReference>
<dbReference type="Proteomes" id="UP001055811">
    <property type="component" value="Linkage Group LG06"/>
</dbReference>
<gene>
    <name evidence="1" type="ORF">L2E82_31844</name>
</gene>
<proteinExistence type="predicted"/>
<organism evidence="1 2">
    <name type="scientific">Cichorium intybus</name>
    <name type="common">Chicory</name>
    <dbReference type="NCBI Taxonomy" id="13427"/>
    <lineage>
        <taxon>Eukaryota</taxon>
        <taxon>Viridiplantae</taxon>
        <taxon>Streptophyta</taxon>
        <taxon>Embryophyta</taxon>
        <taxon>Tracheophyta</taxon>
        <taxon>Spermatophyta</taxon>
        <taxon>Magnoliopsida</taxon>
        <taxon>eudicotyledons</taxon>
        <taxon>Gunneridae</taxon>
        <taxon>Pentapetalae</taxon>
        <taxon>asterids</taxon>
        <taxon>campanulids</taxon>
        <taxon>Asterales</taxon>
        <taxon>Asteraceae</taxon>
        <taxon>Cichorioideae</taxon>
        <taxon>Cichorieae</taxon>
        <taxon>Cichoriinae</taxon>
        <taxon>Cichorium</taxon>
    </lineage>
</organism>
<protein>
    <submittedName>
        <fullName evidence="1">Uncharacterized protein</fullName>
    </submittedName>
</protein>
<name>A0ACB9BFX2_CICIN</name>
<accession>A0ACB9BFX2</accession>
<reference evidence="1 2" key="2">
    <citation type="journal article" date="2022" name="Mol. Ecol. Resour.">
        <title>The genomes of chicory, endive, great burdock and yacon provide insights into Asteraceae paleo-polyploidization history and plant inulin production.</title>
        <authorList>
            <person name="Fan W."/>
            <person name="Wang S."/>
            <person name="Wang H."/>
            <person name="Wang A."/>
            <person name="Jiang F."/>
            <person name="Liu H."/>
            <person name="Zhao H."/>
            <person name="Xu D."/>
            <person name="Zhang Y."/>
        </authorList>
    </citation>
    <scope>NUCLEOTIDE SEQUENCE [LARGE SCALE GENOMIC DNA]</scope>
    <source>
        <strain evidence="2">cv. Punajuju</strain>
        <tissue evidence="1">Leaves</tissue>
    </source>
</reference>
<sequence length="1193" mass="133357">MAPRDDSLQSISTQLDGKNYAYWSYVMKNFLRGKAMWGIVTGVKGKPADDKAENFAILLDSWETDNSKIITWINNSVIQSIGTQLAKYDTAKEVWDHLERLYTQSNFAKQYQLEFDIRALQQNSLSIQDFYASMSDLWDQLALTESAELKAFKPYISRREEQRLVQFLMALRSDFEGLRGTILHRTPLPTVDSVVHELIAEETRIKSQSDKGSKAVATPTVFAVQNQTRPPGQFKPKVAFDECAFCKKKNHWKSQCPLLLGKGNYQNQTRPSGQFQPPQFNRPPGQFQQRPSFPPFRPPQFTAAATVPSTENDLNMTPPSALDPQVFEQFRQFIASNPTAMSTSMSHTGLSASSPSGIPSSLWILDSGASHHMSPHLSSFSSLSASPHVSVMSASATPMPVEGIGPVVTPHISLTNVYYIPTLALNLVSVSQLCKSGYWVFFSDSLCCVQDPQSRRVTGIGRKLGELYVLEQLQVSDIAASSVDLSSFRLSHSSSNFYLWHSRLGHVSASRLQFLSSTGVLGRLNNVDISDCCGCKLAKFSALPFNNSVTRSFAPFDLVHSDVWGPSPITSKGGSPYYVSFIDDYTRYTWVYLMKRRSDFFVIYSNFRALVKTQHSAVIKCFRCDLGGEYTSNDFTQLLASDGTVHQSSCTDTPQQNGIAERKHRHLVETARSLLLSSDVPSVFWGEAILTAAYVINRIPTRHNSGMSPYEKLYGQLPDYSSLRVFGCTCFVLRPHVERSKLSPKSALCVFLGYGIGQKGYRCYDPASQKLYVSRHVTFLEHIPYYAIPVQSHNMTRSELQNIDPFTIDSDGTTSSSPVDDASIAPDNPSIAPDNPPAQSVTAPTPAAAQENHPPPSRPVRTHKTTKLPDFVYSSYSPAFASFIANIHRLSEPESYKEAVSDPRWQNAMAEELTALYQTHTWDLVQLPHGKRTIGCRWVYKIKTKSDGSIERYKARLVAKGYSQQYGMDYEETFAPVAKMTTVRTLIAVSSIRQWKIFQMDVKNAFLNGELHEEVYMSPPPGIAHQPGEVCRLRKALYGLKQAPRAWFEKFSTVITSLGFTPSNHDSALFVRCTNAGRILLSLYVDDMIITGDDHDGIESLKRDLAYRFAMKDLGLLRYFLGIEVAQSSKGYLLSQTKYISELFERARLSDNRTVDTPLETNASCSPYLEISSGHSIPNSCVSFHVLTQVVCL</sequence>
<keyword evidence="2" id="KW-1185">Reference proteome</keyword>
<evidence type="ECO:0000313" key="1">
    <source>
        <dbReference type="EMBL" id="KAI3720848.1"/>
    </source>
</evidence>